<dbReference type="InterPro" id="IPR029039">
    <property type="entry name" value="Flavoprotein-like_sf"/>
</dbReference>
<dbReference type="Gene3D" id="3.40.50.360">
    <property type="match status" value="2"/>
</dbReference>
<accession>A0ABY0IPJ6</accession>
<keyword evidence="6" id="KW-1185">Reference proteome</keyword>
<evidence type="ECO:0000313" key="6">
    <source>
        <dbReference type="Proteomes" id="UP000292136"/>
    </source>
</evidence>
<evidence type="ECO:0000313" key="5">
    <source>
        <dbReference type="EMBL" id="RZT89495.1"/>
    </source>
</evidence>
<keyword evidence="1" id="KW-0285">Flavoprotein</keyword>
<gene>
    <name evidence="5" type="ORF">EV678_0281</name>
</gene>
<evidence type="ECO:0000256" key="2">
    <source>
        <dbReference type="ARBA" id="ARBA00022643"/>
    </source>
</evidence>
<dbReference type="PANTHER" id="PTHR43278:SF2">
    <property type="entry name" value="IRON-SULFUR FLAVOPROTEIN"/>
    <property type="match status" value="1"/>
</dbReference>
<evidence type="ECO:0000259" key="4">
    <source>
        <dbReference type="Pfam" id="PF03358"/>
    </source>
</evidence>
<sequence>MQPPTTPAADRRILILDATPDDDGPDRRVADRLAALATDSGALISRFRLEEVRLAPCLGDFECWTKTPGLCRTQDDANAIAKAFQQADLAVMVTPLFHGGYRPSLKGALDRLLGVIHPFFHESVGVTRHQPRYERYPAMLFVGLEAAPDAAARELFAAFAGGNAINLMAPRFHTLVLAPATAPWEEALAARFAQALAGSDGEPFPHHPPADALARACAPDPALPPAPVQRAALLVGSARPKGESTSESLARSLAENLERQGVAVTLVHVIDFIKPGRRADAALAALGEAELLVVSAPLYVDGLPGLVLKALEQIAAQPGRLQRVAGLLNSGYPEAAHNRSAMAQLRRFAHNAGLGWAGGLAMGAGEVLHGKPLASMGFMFRKQIAALRQAAPALAAGRGIPPEASASMARPLLPAWLFRLAAKLRWFTQARSHGTPWNDLGARPHELKREEKPLGDGG</sequence>
<protein>
    <submittedName>
        <fullName evidence="5">NADPH-dependent FMN reductase</fullName>
    </submittedName>
</protein>
<evidence type="ECO:0000256" key="1">
    <source>
        <dbReference type="ARBA" id="ARBA00022630"/>
    </source>
</evidence>
<dbReference type="Proteomes" id="UP000292136">
    <property type="component" value="Unassembled WGS sequence"/>
</dbReference>
<evidence type="ECO:0000256" key="3">
    <source>
        <dbReference type="SAM" id="MobiDB-lite"/>
    </source>
</evidence>
<dbReference type="InterPro" id="IPR005025">
    <property type="entry name" value="FMN_Rdtase-like_dom"/>
</dbReference>
<comment type="caution">
    <text evidence="5">The sequence shown here is derived from an EMBL/GenBank/DDBJ whole genome shotgun (WGS) entry which is preliminary data.</text>
</comment>
<feature type="region of interest" description="Disordered" evidence="3">
    <location>
        <begin position="435"/>
        <end position="458"/>
    </location>
</feature>
<dbReference type="EMBL" id="SHKM01000001">
    <property type="protein sequence ID" value="RZT89495.1"/>
    <property type="molecule type" value="Genomic_DNA"/>
</dbReference>
<feature type="domain" description="NADPH-dependent FMN reductase-like" evidence="4">
    <location>
        <begin position="232"/>
        <end position="350"/>
    </location>
</feature>
<name>A0ABY0IPJ6_9RHOO</name>
<reference evidence="5 6" key="1">
    <citation type="submission" date="2019-02" db="EMBL/GenBank/DDBJ databases">
        <title>Genomic Encyclopedia of Type Strains, Phase IV (KMG-IV): sequencing the most valuable type-strain genomes for metagenomic binning, comparative biology and taxonomic classification.</title>
        <authorList>
            <person name="Goeker M."/>
        </authorList>
    </citation>
    <scope>NUCLEOTIDE SEQUENCE [LARGE SCALE GENOMIC DNA]</scope>
    <source>
        <strain evidence="5 6">DSM 21223</strain>
    </source>
</reference>
<organism evidence="5 6">
    <name type="scientific">Azospira oryzae</name>
    <dbReference type="NCBI Taxonomy" id="146939"/>
    <lineage>
        <taxon>Bacteria</taxon>
        <taxon>Pseudomonadati</taxon>
        <taxon>Pseudomonadota</taxon>
        <taxon>Betaproteobacteria</taxon>
        <taxon>Rhodocyclales</taxon>
        <taxon>Rhodocyclaceae</taxon>
        <taxon>Azospira</taxon>
    </lineage>
</organism>
<dbReference type="PANTHER" id="PTHR43278">
    <property type="entry name" value="NAD(P)H-DEPENDENT FMN-CONTAINING OXIDOREDUCTASE YWQN-RELATED"/>
    <property type="match status" value="1"/>
</dbReference>
<keyword evidence="2" id="KW-0288">FMN</keyword>
<dbReference type="InterPro" id="IPR051796">
    <property type="entry name" value="ISF_SsuE-like"/>
</dbReference>
<dbReference type="Pfam" id="PF03358">
    <property type="entry name" value="FMN_red"/>
    <property type="match status" value="2"/>
</dbReference>
<proteinExistence type="predicted"/>
<feature type="compositionally biased region" description="Basic and acidic residues" evidence="3">
    <location>
        <begin position="442"/>
        <end position="458"/>
    </location>
</feature>
<feature type="domain" description="NADPH-dependent FMN reductase-like" evidence="4">
    <location>
        <begin position="12"/>
        <end position="119"/>
    </location>
</feature>
<dbReference type="SUPFAM" id="SSF52218">
    <property type="entry name" value="Flavoproteins"/>
    <property type="match status" value="2"/>
</dbReference>